<reference evidence="2 3" key="1">
    <citation type="submission" date="2016-10" db="EMBL/GenBank/DDBJ databases">
        <authorList>
            <person name="de Groot N.N."/>
        </authorList>
    </citation>
    <scope>NUCLEOTIDE SEQUENCE [LARGE SCALE GENOMIC DNA]</scope>
    <source>
        <strain evidence="2 3">DSM 19981</strain>
    </source>
</reference>
<dbReference type="AlphaFoldDB" id="A0A1I4CQG5"/>
<dbReference type="PANTHER" id="PTHR46142">
    <property type="match status" value="1"/>
</dbReference>
<dbReference type="OrthoDB" id="5243302at2"/>
<dbReference type="PANTHER" id="PTHR46142:SF3">
    <property type="entry name" value="F18B13.24 PROTEIN"/>
    <property type="match status" value="1"/>
</dbReference>
<dbReference type="GO" id="GO:0051213">
    <property type="term" value="F:dioxygenase activity"/>
    <property type="evidence" value="ECO:0007669"/>
    <property type="project" value="UniProtKB-KW"/>
</dbReference>
<dbReference type="Pfam" id="PF00903">
    <property type="entry name" value="Glyoxalase"/>
    <property type="match status" value="1"/>
</dbReference>
<dbReference type="EMBL" id="FOSQ01000008">
    <property type="protein sequence ID" value="SFK82181.1"/>
    <property type="molecule type" value="Genomic_DNA"/>
</dbReference>
<dbReference type="RefSeq" id="WP_092961469.1">
    <property type="nucleotide sequence ID" value="NZ_FOSQ01000008.1"/>
</dbReference>
<proteinExistence type="predicted"/>
<keyword evidence="3" id="KW-1185">Reference proteome</keyword>
<dbReference type="CDD" id="cd07245">
    <property type="entry name" value="VOC_like"/>
    <property type="match status" value="1"/>
</dbReference>
<keyword evidence="2" id="KW-0560">Oxidoreductase</keyword>
<dbReference type="PROSITE" id="PS51819">
    <property type="entry name" value="VOC"/>
    <property type="match status" value="1"/>
</dbReference>
<dbReference type="STRING" id="1123062.SAMN02745775_1084"/>
<feature type="domain" description="VOC" evidence="1">
    <location>
        <begin position="5"/>
        <end position="127"/>
    </location>
</feature>
<accession>A0A1I4CQG5</accession>
<evidence type="ECO:0000313" key="3">
    <source>
        <dbReference type="Proteomes" id="UP000199473"/>
    </source>
</evidence>
<protein>
    <submittedName>
        <fullName evidence="2">Catechol 2,3-dioxygenase</fullName>
    </submittedName>
</protein>
<dbReference type="Proteomes" id="UP000199473">
    <property type="component" value="Unassembled WGS sequence"/>
</dbReference>
<dbReference type="InterPro" id="IPR029068">
    <property type="entry name" value="Glyas_Bleomycin-R_OHBP_Dase"/>
</dbReference>
<dbReference type="Gene3D" id="3.10.180.10">
    <property type="entry name" value="2,3-Dihydroxybiphenyl 1,2-Dioxygenase, domain 1"/>
    <property type="match status" value="1"/>
</dbReference>
<sequence length="133" mass="14282">MPIGGIEHINIWAVDLDATIAFYRNVLGLEQGDRPPFDFPGAWLYAGGVPVIHLVGPRAADANRPPRRAQPTGQIDHVALAATGLPDMRARLKAHGLAFREQVVPRDGVTQLFVTDPNGVVLELNFPASETGG</sequence>
<organism evidence="2 3">
    <name type="scientific">Falsiroseomonas stagni DSM 19981</name>
    <dbReference type="NCBI Taxonomy" id="1123062"/>
    <lineage>
        <taxon>Bacteria</taxon>
        <taxon>Pseudomonadati</taxon>
        <taxon>Pseudomonadota</taxon>
        <taxon>Alphaproteobacteria</taxon>
        <taxon>Acetobacterales</taxon>
        <taxon>Roseomonadaceae</taxon>
        <taxon>Falsiroseomonas</taxon>
    </lineage>
</organism>
<gene>
    <name evidence="2" type="ORF">SAMN02745775_1084</name>
</gene>
<evidence type="ECO:0000259" key="1">
    <source>
        <dbReference type="PROSITE" id="PS51819"/>
    </source>
</evidence>
<dbReference type="InterPro" id="IPR037523">
    <property type="entry name" value="VOC_core"/>
</dbReference>
<dbReference type="SUPFAM" id="SSF54593">
    <property type="entry name" value="Glyoxalase/Bleomycin resistance protein/Dihydroxybiphenyl dioxygenase"/>
    <property type="match status" value="1"/>
</dbReference>
<keyword evidence="2" id="KW-0223">Dioxygenase</keyword>
<dbReference type="InterPro" id="IPR004360">
    <property type="entry name" value="Glyas_Fos-R_dOase_dom"/>
</dbReference>
<name>A0A1I4CQG5_9PROT</name>
<evidence type="ECO:0000313" key="2">
    <source>
        <dbReference type="EMBL" id="SFK82181.1"/>
    </source>
</evidence>